<protein>
    <submittedName>
        <fullName evidence="1">Uncharacterized protein</fullName>
    </submittedName>
</protein>
<organism evidence="1 2">
    <name type="scientific">Nepenthes gracilis</name>
    <name type="common">Slender pitcher plant</name>
    <dbReference type="NCBI Taxonomy" id="150966"/>
    <lineage>
        <taxon>Eukaryota</taxon>
        <taxon>Viridiplantae</taxon>
        <taxon>Streptophyta</taxon>
        <taxon>Embryophyta</taxon>
        <taxon>Tracheophyta</taxon>
        <taxon>Spermatophyta</taxon>
        <taxon>Magnoliopsida</taxon>
        <taxon>eudicotyledons</taxon>
        <taxon>Gunneridae</taxon>
        <taxon>Pentapetalae</taxon>
        <taxon>Caryophyllales</taxon>
        <taxon>Nepenthaceae</taxon>
        <taxon>Nepenthes</taxon>
    </lineage>
</organism>
<gene>
    <name evidence="1" type="ORF">Nepgr_033922</name>
</gene>
<accession>A0AAD3TN51</accession>
<keyword evidence="2" id="KW-1185">Reference proteome</keyword>
<comment type="caution">
    <text evidence="1">The sequence shown here is derived from an EMBL/GenBank/DDBJ whole genome shotgun (WGS) entry which is preliminary data.</text>
</comment>
<proteinExistence type="predicted"/>
<dbReference type="AlphaFoldDB" id="A0AAD3TN51"/>
<evidence type="ECO:0000313" key="2">
    <source>
        <dbReference type="Proteomes" id="UP001279734"/>
    </source>
</evidence>
<dbReference type="Proteomes" id="UP001279734">
    <property type="component" value="Unassembled WGS sequence"/>
</dbReference>
<reference evidence="1" key="1">
    <citation type="submission" date="2023-05" db="EMBL/GenBank/DDBJ databases">
        <title>Nepenthes gracilis genome sequencing.</title>
        <authorList>
            <person name="Fukushima K."/>
        </authorList>
    </citation>
    <scope>NUCLEOTIDE SEQUENCE</scope>
    <source>
        <strain evidence="1">SING2019-196</strain>
    </source>
</reference>
<dbReference type="EMBL" id="BSYO01000058">
    <property type="protein sequence ID" value="GMH32078.1"/>
    <property type="molecule type" value="Genomic_DNA"/>
</dbReference>
<name>A0AAD3TN51_NEPGR</name>
<sequence length="83" mass="9023">MCLLRRVNFELYPMLDEEPCCALYGSTIPVVFETCDLDGMECIGGCLETELDVDGSPFVCDVVLVVAVTGVDWLAAELTVFPA</sequence>
<evidence type="ECO:0000313" key="1">
    <source>
        <dbReference type="EMBL" id="GMH32078.1"/>
    </source>
</evidence>